<organism evidence="1 2">
    <name type="scientific">Natrinema salsiterrestre</name>
    <dbReference type="NCBI Taxonomy" id="2950540"/>
    <lineage>
        <taxon>Archaea</taxon>
        <taxon>Methanobacteriati</taxon>
        <taxon>Methanobacteriota</taxon>
        <taxon>Stenosarchaea group</taxon>
        <taxon>Halobacteria</taxon>
        <taxon>Halobacteriales</taxon>
        <taxon>Natrialbaceae</taxon>
        <taxon>Natrinema</taxon>
    </lineage>
</organism>
<keyword evidence="1" id="KW-0645">Protease</keyword>
<protein>
    <submittedName>
        <fullName evidence="1">Carboxypeptidase-like regulatory domain-containing protein</fullName>
    </submittedName>
</protein>
<dbReference type="RefSeq" id="WP_277521607.1">
    <property type="nucleotide sequence ID" value="NZ_JAMQOT010000003.1"/>
</dbReference>
<dbReference type="Pfam" id="PF13620">
    <property type="entry name" value="CarboxypepD_reg"/>
    <property type="match status" value="2"/>
</dbReference>
<dbReference type="EMBL" id="JAMQOT010000003">
    <property type="protein sequence ID" value="MDF9746089.1"/>
    <property type="molecule type" value="Genomic_DNA"/>
</dbReference>
<dbReference type="Gene3D" id="2.60.40.1120">
    <property type="entry name" value="Carboxypeptidase-like, regulatory domain"/>
    <property type="match status" value="2"/>
</dbReference>
<dbReference type="SUPFAM" id="SSF49464">
    <property type="entry name" value="Carboxypeptidase regulatory domain-like"/>
    <property type="match status" value="2"/>
</dbReference>
<dbReference type="InterPro" id="IPR006311">
    <property type="entry name" value="TAT_signal"/>
</dbReference>
<keyword evidence="1" id="KW-0121">Carboxypeptidase</keyword>
<dbReference type="Proteomes" id="UP001154061">
    <property type="component" value="Unassembled WGS sequence"/>
</dbReference>
<gene>
    <name evidence="1" type="ORF">NDI89_10895</name>
</gene>
<keyword evidence="2" id="KW-1185">Reference proteome</keyword>
<reference evidence="1" key="1">
    <citation type="submission" date="2022-06" db="EMBL/GenBank/DDBJ databases">
        <title>Natrinema sp. a new haloarchaeum isolate from saline soil.</title>
        <authorList>
            <person name="Strakova D."/>
            <person name="Galisteo C."/>
            <person name="Sanchez-Porro C."/>
            <person name="Ventosa A."/>
        </authorList>
    </citation>
    <scope>NUCLEOTIDE SEQUENCE</scope>
    <source>
        <strain evidence="1">S1CR25-10</strain>
    </source>
</reference>
<dbReference type="GO" id="GO:0004180">
    <property type="term" value="F:carboxypeptidase activity"/>
    <property type="evidence" value="ECO:0007669"/>
    <property type="project" value="UniProtKB-KW"/>
</dbReference>
<sequence length="297" mass="31018">MSNHRRTFLRRTALLGSGLAGAATGTATADSGAADLDATASARIEGTVRHFGAPVADATVRIDSETSTVTDETGTYSVVVESGEYVLEVTAPGYASRSSSVRTRDGETVTRDVRLERKWGPGTGELEVSATPAGGGKTIPCEIDVFGDERYGVTASRGSVPDNETWGKGFEVSEGWWEILVTSAEGYSDGYGQVLVEDGETAFGWVQLAEGDDGIPETGTIAGSVVDETGTAIDDATVRTNGVQTSTGGDGAFERELEHGHHRIAVSAAGYERVAGGVQVKFGRTTELTVALRSEDT</sequence>
<keyword evidence="1" id="KW-0378">Hydrolase</keyword>
<accession>A0A9Q4L2C2</accession>
<dbReference type="InterPro" id="IPR008969">
    <property type="entry name" value="CarboxyPept-like_regulatory"/>
</dbReference>
<evidence type="ECO:0000313" key="1">
    <source>
        <dbReference type="EMBL" id="MDF9746089.1"/>
    </source>
</evidence>
<comment type="caution">
    <text evidence="1">The sequence shown here is derived from an EMBL/GenBank/DDBJ whole genome shotgun (WGS) entry which is preliminary data.</text>
</comment>
<evidence type="ECO:0000313" key="2">
    <source>
        <dbReference type="Proteomes" id="UP001154061"/>
    </source>
</evidence>
<dbReference type="PROSITE" id="PS51318">
    <property type="entry name" value="TAT"/>
    <property type="match status" value="1"/>
</dbReference>
<proteinExistence type="predicted"/>
<dbReference type="AlphaFoldDB" id="A0A9Q4L2C2"/>
<name>A0A9Q4L2C2_9EURY</name>